<dbReference type="RefSeq" id="WP_011583706.1">
    <property type="nucleotide sequence ID" value="NC_008255.1"/>
</dbReference>
<sequence>MKSTLVALLVCISYSTFAQLSDADLNRLKYKTDSAASLLHAKLIDKKETVLRTTFIVDTFKIEKLLQLKLTADTSQAELVTAIVDSEIEYDILMNKYYKALLGLHDDEGKKLLTAAQKKWLKYRDEEIVMTEKFYNEQHIGDAKTKEIAKAREHLELTKARVIELFKHIEENSKNK</sequence>
<dbReference type="Pfam" id="PF07007">
    <property type="entry name" value="LprI"/>
    <property type="match status" value="1"/>
</dbReference>
<dbReference type="KEGG" id="chu:CHU_0299"/>
<keyword evidence="4" id="KW-1185">Reference proteome</keyword>
<dbReference type="AlphaFoldDB" id="A0A6N4SMU0"/>
<feature type="signal peptide" evidence="1">
    <location>
        <begin position="1"/>
        <end position="18"/>
    </location>
</feature>
<dbReference type="OrthoDB" id="7340239at2"/>
<accession>A0A6N4SMU0</accession>
<evidence type="ECO:0000259" key="2">
    <source>
        <dbReference type="Pfam" id="PF07007"/>
    </source>
</evidence>
<proteinExistence type="predicted"/>
<dbReference type="InterPro" id="IPR009739">
    <property type="entry name" value="LprI-like_N"/>
</dbReference>
<feature type="domain" description="Lysozyme inhibitor LprI-like N-terminal" evidence="2">
    <location>
        <begin position="73"/>
        <end position="165"/>
    </location>
</feature>
<dbReference type="EMBL" id="CP000383">
    <property type="protein sequence ID" value="ABG57590.1"/>
    <property type="molecule type" value="Genomic_DNA"/>
</dbReference>
<dbReference type="Gene3D" id="1.20.1270.180">
    <property type="match status" value="1"/>
</dbReference>
<organism evidence="3 4">
    <name type="scientific">Cytophaga hutchinsonii (strain ATCC 33406 / DSM 1761 / CIP 103989 / NBRC 15051 / NCIMB 9469 / D465)</name>
    <dbReference type="NCBI Taxonomy" id="269798"/>
    <lineage>
        <taxon>Bacteria</taxon>
        <taxon>Pseudomonadati</taxon>
        <taxon>Bacteroidota</taxon>
        <taxon>Cytophagia</taxon>
        <taxon>Cytophagales</taxon>
        <taxon>Cytophagaceae</taxon>
        <taxon>Cytophaga</taxon>
    </lineage>
</organism>
<reference evidence="3 4" key="1">
    <citation type="journal article" date="2007" name="Appl. Environ. Microbiol.">
        <title>Genome sequence of the cellulolytic gliding bacterium Cytophaga hutchinsonii.</title>
        <authorList>
            <person name="Xie G."/>
            <person name="Bruce D.C."/>
            <person name="Challacombe J.F."/>
            <person name="Chertkov O."/>
            <person name="Detter J.C."/>
            <person name="Gilna P."/>
            <person name="Han C.S."/>
            <person name="Lucas S."/>
            <person name="Misra M."/>
            <person name="Myers G.L."/>
            <person name="Richardson P."/>
            <person name="Tapia R."/>
            <person name="Thayer N."/>
            <person name="Thompson L.S."/>
            <person name="Brettin T.S."/>
            <person name="Henrissat B."/>
            <person name="Wilson D.B."/>
            <person name="McBride M.J."/>
        </authorList>
    </citation>
    <scope>NUCLEOTIDE SEQUENCE [LARGE SCALE GENOMIC DNA]</scope>
    <source>
        <strain evidence="4">ATCC 33406 / DSM 1761 / CIP 103989 / NBRC 15051 / NCIMB 9469 / D465</strain>
    </source>
</reference>
<keyword evidence="1" id="KW-0732">Signal</keyword>
<feature type="chain" id="PRO_5026800263" description="Lysozyme inhibitor LprI-like N-terminal domain-containing protein" evidence="1">
    <location>
        <begin position="19"/>
        <end position="176"/>
    </location>
</feature>
<dbReference type="Proteomes" id="UP000001822">
    <property type="component" value="Chromosome"/>
</dbReference>
<protein>
    <recommendedName>
        <fullName evidence="2">Lysozyme inhibitor LprI-like N-terminal domain-containing protein</fullName>
    </recommendedName>
</protein>
<evidence type="ECO:0000313" key="4">
    <source>
        <dbReference type="Proteomes" id="UP000001822"/>
    </source>
</evidence>
<evidence type="ECO:0000313" key="3">
    <source>
        <dbReference type="EMBL" id="ABG57590.1"/>
    </source>
</evidence>
<gene>
    <name evidence="3" type="ordered locus">CHU_0299</name>
</gene>
<evidence type="ECO:0000256" key="1">
    <source>
        <dbReference type="SAM" id="SignalP"/>
    </source>
</evidence>
<name>A0A6N4SMU0_CYTH3</name>